<dbReference type="Proteomes" id="UP000014568">
    <property type="component" value="Unassembled WGS sequence"/>
</dbReference>
<feature type="transmembrane region" description="Helical" evidence="1">
    <location>
        <begin position="12"/>
        <end position="33"/>
    </location>
</feature>
<protein>
    <submittedName>
        <fullName evidence="2">Uncharacterized protein</fullName>
    </submittedName>
</protein>
<sequence>MQQPPSGFTRPFLIAMCAVALILILSITLVITLDKYLAYRISIEQSLHYIFMLIGSFCLPWITQRFLHTPSSNGDVTASQAAPPSLPNNQLTRKIKFSFYLLAWIVFWGVFGPWSYFIASMGYLSDWLHSNSAILLLIAALTLVTTLVFAGLIQVYSRYILKIDSQQQDWRHWRLSLSFSFGLLCFAQLILNILMLKFLF</sequence>
<proteinExistence type="predicted"/>
<organism evidence="2 3">
    <name type="scientific">Acinetobacter rudis CIP 110305</name>
    <dbReference type="NCBI Taxonomy" id="421052"/>
    <lineage>
        <taxon>Bacteria</taxon>
        <taxon>Pseudomonadati</taxon>
        <taxon>Pseudomonadota</taxon>
        <taxon>Gammaproteobacteria</taxon>
        <taxon>Moraxellales</taxon>
        <taxon>Moraxellaceae</taxon>
        <taxon>Acinetobacter</taxon>
    </lineage>
</organism>
<keyword evidence="1" id="KW-0812">Transmembrane</keyword>
<reference evidence="2 3" key="1">
    <citation type="submission" date="2013-06" db="EMBL/GenBank/DDBJ databases">
        <title>The Genome Sequence of Acinetobacter rudis CIP 110305.</title>
        <authorList>
            <consortium name="The Broad Institute Genome Sequencing Platform"/>
            <consortium name="The Broad Institute Genome Sequencing Center for Infectious Disease"/>
            <person name="Cerqueira G."/>
            <person name="Feldgarden M."/>
            <person name="Courvalin P."/>
            <person name="Perichon B."/>
            <person name="Grillot-Courvalin C."/>
            <person name="Clermont D."/>
            <person name="Rocha E."/>
            <person name="Yoon E.-J."/>
            <person name="Nemec A."/>
            <person name="Young S.K."/>
            <person name="Zeng Q."/>
            <person name="Gargeya S."/>
            <person name="Fitzgerald M."/>
            <person name="Abouelleil A."/>
            <person name="Alvarado L."/>
            <person name="Berlin A.M."/>
            <person name="Chapman S.B."/>
            <person name="Dewar J."/>
            <person name="Goldberg J."/>
            <person name="Griggs A."/>
            <person name="Gujja S."/>
            <person name="Hansen M."/>
            <person name="Howarth C."/>
            <person name="Imamovic A."/>
            <person name="Larimer J."/>
            <person name="McCowan C."/>
            <person name="Murphy C."/>
            <person name="Pearson M."/>
            <person name="Priest M."/>
            <person name="Roberts A."/>
            <person name="Saif S."/>
            <person name="Shea T."/>
            <person name="Sykes S."/>
            <person name="Wortman J."/>
            <person name="Nusbaum C."/>
            <person name="Birren B."/>
        </authorList>
    </citation>
    <scope>NUCLEOTIDE SEQUENCE [LARGE SCALE GENOMIC DNA]</scope>
    <source>
        <strain evidence="2 3">CIP 110305</strain>
    </source>
</reference>
<comment type="caution">
    <text evidence="2">The sequence shown here is derived from an EMBL/GenBank/DDBJ whole genome shotgun (WGS) entry which is preliminary data.</text>
</comment>
<dbReference type="STRING" id="632955.GCA_000829675_00615"/>
<feature type="transmembrane region" description="Helical" evidence="1">
    <location>
        <begin position="177"/>
        <end position="199"/>
    </location>
</feature>
<evidence type="ECO:0000313" key="3">
    <source>
        <dbReference type="Proteomes" id="UP000014568"/>
    </source>
</evidence>
<evidence type="ECO:0000313" key="2">
    <source>
        <dbReference type="EMBL" id="EPF70170.1"/>
    </source>
</evidence>
<dbReference type="RefSeq" id="WP_016657556.1">
    <property type="nucleotide sequence ID" value="NZ_KE340355.1"/>
</dbReference>
<feature type="transmembrane region" description="Helical" evidence="1">
    <location>
        <begin position="133"/>
        <end position="156"/>
    </location>
</feature>
<dbReference type="HOGENOM" id="CLU_1363778_0_0_6"/>
<feature type="transmembrane region" description="Helical" evidence="1">
    <location>
        <begin position="45"/>
        <end position="62"/>
    </location>
</feature>
<keyword evidence="1" id="KW-1133">Transmembrane helix</keyword>
<gene>
    <name evidence="2" type="ORF">F945_03187</name>
</gene>
<feature type="transmembrane region" description="Helical" evidence="1">
    <location>
        <begin position="99"/>
        <end position="121"/>
    </location>
</feature>
<dbReference type="AlphaFoldDB" id="S3MQJ4"/>
<keyword evidence="1" id="KW-0472">Membrane</keyword>
<accession>S3MQJ4</accession>
<dbReference type="EMBL" id="ATGI01000038">
    <property type="protein sequence ID" value="EPF70170.1"/>
    <property type="molecule type" value="Genomic_DNA"/>
</dbReference>
<evidence type="ECO:0000256" key="1">
    <source>
        <dbReference type="SAM" id="Phobius"/>
    </source>
</evidence>
<keyword evidence="3" id="KW-1185">Reference proteome</keyword>
<dbReference type="PATRIC" id="fig|421052.3.peg.3120"/>
<name>S3MQJ4_9GAMM</name>